<gene>
    <name evidence="2" type="ordered locus">Sgly_1029</name>
</gene>
<keyword evidence="3" id="KW-1185">Reference proteome</keyword>
<dbReference type="AlphaFoldDB" id="F0STS1"/>
<feature type="transmembrane region" description="Helical" evidence="1">
    <location>
        <begin position="17"/>
        <end position="35"/>
    </location>
</feature>
<reference evidence="2 3" key="1">
    <citation type="journal article" date="2011" name="Stand. Genomic Sci.">
        <title>Complete genome sequence of Syntrophobotulus glycolicus type strain (FlGlyR).</title>
        <authorList>
            <person name="Han C."/>
            <person name="Mwirichia R."/>
            <person name="Chertkov O."/>
            <person name="Held B."/>
            <person name="Lapidus A."/>
            <person name="Nolan M."/>
            <person name="Lucas S."/>
            <person name="Hammon N."/>
            <person name="Deshpande S."/>
            <person name="Cheng J.F."/>
            <person name="Tapia R."/>
            <person name="Goodwin L."/>
            <person name="Pitluck S."/>
            <person name="Huntemann M."/>
            <person name="Liolios K."/>
            <person name="Ivanova N."/>
            <person name="Pagani I."/>
            <person name="Mavromatis K."/>
            <person name="Ovchinikova G."/>
            <person name="Pati A."/>
            <person name="Chen A."/>
            <person name="Palaniappan K."/>
            <person name="Land M."/>
            <person name="Hauser L."/>
            <person name="Brambilla E.M."/>
            <person name="Rohde M."/>
            <person name="Spring S."/>
            <person name="Sikorski J."/>
            <person name="Goker M."/>
            <person name="Woyke T."/>
            <person name="Bristow J."/>
            <person name="Eisen J.A."/>
            <person name="Markowitz V."/>
            <person name="Hugenholtz P."/>
            <person name="Kyrpides N.C."/>
            <person name="Klenk H.P."/>
            <person name="Detter J.C."/>
        </authorList>
    </citation>
    <scope>NUCLEOTIDE SEQUENCE [LARGE SCALE GENOMIC DNA]</scope>
    <source>
        <strain evidence="3">DSM 8271 / FlGlyR</strain>
    </source>
</reference>
<evidence type="ECO:0000313" key="2">
    <source>
        <dbReference type="EMBL" id="ADY55361.1"/>
    </source>
</evidence>
<accession>F0STS1</accession>
<dbReference type="HOGENOM" id="CLU_1318931_0_0_9"/>
<feature type="transmembrane region" description="Helical" evidence="1">
    <location>
        <begin position="194"/>
        <end position="212"/>
    </location>
</feature>
<keyword evidence="1" id="KW-1133">Transmembrane helix</keyword>
<keyword evidence="1" id="KW-0812">Transmembrane</keyword>
<dbReference type="EMBL" id="CP002547">
    <property type="protein sequence ID" value="ADY55361.1"/>
    <property type="molecule type" value="Genomic_DNA"/>
</dbReference>
<name>F0STS1_SYNGF</name>
<dbReference type="STRING" id="645991.Sgly_1029"/>
<dbReference type="Proteomes" id="UP000007488">
    <property type="component" value="Chromosome"/>
</dbReference>
<feature type="transmembrane region" description="Helical" evidence="1">
    <location>
        <begin position="163"/>
        <end position="182"/>
    </location>
</feature>
<feature type="transmembrane region" description="Helical" evidence="1">
    <location>
        <begin position="42"/>
        <end position="65"/>
    </location>
</feature>
<organism evidence="2 3">
    <name type="scientific">Syntrophobotulus glycolicus (strain DSM 8271 / FlGlyR)</name>
    <dbReference type="NCBI Taxonomy" id="645991"/>
    <lineage>
        <taxon>Bacteria</taxon>
        <taxon>Bacillati</taxon>
        <taxon>Bacillota</taxon>
        <taxon>Clostridia</taxon>
        <taxon>Eubacteriales</taxon>
        <taxon>Desulfitobacteriaceae</taxon>
        <taxon>Syntrophobotulus</taxon>
    </lineage>
</organism>
<feature type="transmembrane region" description="Helical" evidence="1">
    <location>
        <begin position="77"/>
        <end position="94"/>
    </location>
</feature>
<reference evidence="3" key="2">
    <citation type="submission" date="2011-02" db="EMBL/GenBank/DDBJ databases">
        <title>The complete genome of Syntrophobotulus glycolicus DSM 8271.</title>
        <authorList>
            <person name="Lucas S."/>
            <person name="Copeland A."/>
            <person name="Lapidus A."/>
            <person name="Bruce D."/>
            <person name="Goodwin L."/>
            <person name="Pitluck S."/>
            <person name="Kyrpides N."/>
            <person name="Mavromatis K."/>
            <person name="Pagani I."/>
            <person name="Ivanova N."/>
            <person name="Mikhailova N."/>
            <person name="Chertkov O."/>
            <person name="Held B."/>
            <person name="Detter J.C."/>
            <person name="Tapia R."/>
            <person name="Han C."/>
            <person name="Land M."/>
            <person name="Hauser L."/>
            <person name="Markowitz V."/>
            <person name="Cheng J.-F."/>
            <person name="Hugenholtz P."/>
            <person name="Woyke T."/>
            <person name="Wu D."/>
            <person name="Spring S."/>
            <person name="Schroeder M."/>
            <person name="Brambilla E."/>
            <person name="Klenk H.-P."/>
            <person name="Eisen J.A."/>
        </authorList>
    </citation>
    <scope>NUCLEOTIDE SEQUENCE [LARGE SCALE GENOMIC DNA]</scope>
    <source>
        <strain evidence="3">DSM 8271 / FlGlyR</strain>
    </source>
</reference>
<feature type="transmembrane region" description="Helical" evidence="1">
    <location>
        <begin position="106"/>
        <end position="125"/>
    </location>
</feature>
<dbReference type="RefSeq" id="WP_013624232.1">
    <property type="nucleotide sequence ID" value="NC_015172.1"/>
</dbReference>
<protein>
    <submittedName>
        <fullName evidence="2">Uncharacterized protein</fullName>
    </submittedName>
</protein>
<proteinExistence type="predicted"/>
<feature type="transmembrane region" description="Helical" evidence="1">
    <location>
        <begin position="131"/>
        <end position="151"/>
    </location>
</feature>
<keyword evidence="1" id="KW-0472">Membrane</keyword>
<sequence length="218" mass="24848">MTETIDASIRLSTIDNAIQLAVMAGCGIYAAVLFLRRKEQTWFLLTCFYGAFALGLIYWLLFLVFRSDVPRLSPVSDLSWLASVLFLLVLQTTIRLPEERAYRPPLAWAVPAFCAVMGLYFFQWGDYFLNILWEVLLGICGYSALRGLLFARRQSGGLRSRQYFHGAVLAFVLLEHGLWVASGHWQGGTLLNPYYWFDFLLSATFFTFLPTLKKAVTE</sequence>
<evidence type="ECO:0000256" key="1">
    <source>
        <dbReference type="SAM" id="Phobius"/>
    </source>
</evidence>
<dbReference type="OrthoDB" id="1925379at2"/>
<evidence type="ECO:0000313" key="3">
    <source>
        <dbReference type="Proteomes" id="UP000007488"/>
    </source>
</evidence>
<dbReference type="eggNOG" id="ENOG5032TDR">
    <property type="taxonomic scope" value="Bacteria"/>
</dbReference>
<dbReference type="KEGG" id="sgy:Sgly_1029"/>